<evidence type="ECO:0000256" key="8">
    <source>
        <dbReference type="SAM" id="SignalP"/>
    </source>
</evidence>
<evidence type="ECO:0000256" key="4">
    <source>
        <dbReference type="ARBA" id="ARBA00023098"/>
    </source>
</evidence>
<organism evidence="10 11">
    <name type="scientific">Vanessa tameamea</name>
    <name type="common">Kamehameha butterfly</name>
    <dbReference type="NCBI Taxonomy" id="334116"/>
    <lineage>
        <taxon>Eukaryota</taxon>
        <taxon>Metazoa</taxon>
        <taxon>Ecdysozoa</taxon>
        <taxon>Arthropoda</taxon>
        <taxon>Hexapoda</taxon>
        <taxon>Insecta</taxon>
        <taxon>Pterygota</taxon>
        <taxon>Neoptera</taxon>
        <taxon>Endopterygota</taxon>
        <taxon>Lepidoptera</taxon>
        <taxon>Glossata</taxon>
        <taxon>Ditrysia</taxon>
        <taxon>Papilionoidea</taxon>
        <taxon>Nymphalidae</taxon>
        <taxon>Nymphalinae</taxon>
        <taxon>Vanessa</taxon>
    </lineage>
</organism>
<feature type="active site" description="Charge relay system" evidence="7">
    <location>
        <position position="361"/>
    </location>
</feature>
<keyword evidence="2 8" id="KW-0732">Signal</keyword>
<dbReference type="AlphaFoldDB" id="A0A8B8I791"/>
<proteinExistence type="inferred from homology"/>
<dbReference type="PIRSF" id="PIRSF000862">
    <property type="entry name" value="Steryl_ester_lip"/>
    <property type="match status" value="1"/>
</dbReference>
<keyword evidence="4" id="KW-0443">Lipid metabolism</keyword>
<dbReference type="GeneID" id="113397920"/>
<feature type="chain" id="PRO_5047079883" description="Lipase" evidence="8">
    <location>
        <begin position="17"/>
        <end position="386"/>
    </location>
</feature>
<evidence type="ECO:0000256" key="7">
    <source>
        <dbReference type="PIRSR" id="PIRSR000862-1"/>
    </source>
</evidence>
<feature type="domain" description="AB hydrolase-1" evidence="9">
    <location>
        <begin position="65"/>
        <end position="190"/>
    </location>
</feature>
<dbReference type="GO" id="GO:0016788">
    <property type="term" value="F:hydrolase activity, acting on ester bonds"/>
    <property type="evidence" value="ECO:0007669"/>
    <property type="project" value="InterPro"/>
</dbReference>
<comment type="similarity">
    <text evidence="1 6">Belongs to the AB hydrolase superfamily. Lipase family.</text>
</comment>
<accession>A0A8B8I791</accession>
<dbReference type="Pfam" id="PF00561">
    <property type="entry name" value="Abhydrolase_1"/>
    <property type="match status" value="1"/>
</dbReference>
<evidence type="ECO:0000256" key="6">
    <source>
        <dbReference type="PIRNR" id="PIRNR000862"/>
    </source>
</evidence>
<dbReference type="GO" id="GO:0016042">
    <property type="term" value="P:lipid catabolic process"/>
    <property type="evidence" value="ECO:0007669"/>
    <property type="project" value="UniProtKB-KW"/>
</dbReference>
<dbReference type="PANTHER" id="PTHR11005">
    <property type="entry name" value="LYSOSOMAL ACID LIPASE-RELATED"/>
    <property type="match status" value="1"/>
</dbReference>
<gene>
    <name evidence="11" type="primary">LOC113397920</name>
</gene>
<feature type="active site" description="Charge relay system" evidence="7">
    <location>
        <position position="330"/>
    </location>
</feature>
<dbReference type="Gene3D" id="3.40.50.1820">
    <property type="entry name" value="alpha/beta hydrolase"/>
    <property type="match status" value="1"/>
</dbReference>
<name>A0A8B8I791_VANTA</name>
<feature type="active site" description="Nucleophile" evidence="7">
    <location>
        <position position="158"/>
    </location>
</feature>
<feature type="signal peptide" evidence="8">
    <location>
        <begin position="1"/>
        <end position="16"/>
    </location>
</feature>
<keyword evidence="10" id="KW-1185">Reference proteome</keyword>
<evidence type="ECO:0000259" key="9">
    <source>
        <dbReference type="Pfam" id="PF00561"/>
    </source>
</evidence>
<dbReference type="OMA" id="AVWGRNM"/>
<keyword evidence="5" id="KW-0325">Glycoprotein</keyword>
<dbReference type="InterPro" id="IPR000073">
    <property type="entry name" value="AB_hydrolase_1"/>
</dbReference>
<dbReference type="RefSeq" id="XP_026492237.2">
    <property type="nucleotide sequence ID" value="XM_026636452.2"/>
</dbReference>
<dbReference type="SUPFAM" id="SSF53474">
    <property type="entry name" value="alpha/beta-Hydrolases"/>
    <property type="match status" value="1"/>
</dbReference>
<reference evidence="11" key="1">
    <citation type="submission" date="2025-08" db="UniProtKB">
        <authorList>
            <consortium name="RefSeq"/>
        </authorList>
    </citation>
    <scope>IDENTIFICATION</scope>
    <source>
        <tissue evidence="11">Whole body</tissue>
    </source>
</reference>
<evidence type="ECO:0000256" key="2">
    <source>
        <dbReference type="ARBA" id="ARBA00022729"/>
    </source>
</evidence>
<evidence type="ECO:0000313" key="10">
    <source>
        <dbReference type="Proteomes" id="UP001652626"/>
    </source>
</evidence>
<evidence type="ECO:0000313" key="11">
    <source>
        <dbReference type="RefSeq" id="XP_026492237.2"/>
    </source>
</evidence>
<dbReference type="InterPro" id="IPR029058">
    <property type="entry name" value="AB_hydrolase_fold"/>
</dbReference>
<keyword evidence="6" id="KW-0378">Hydrolase</keyword>
<evidence type="ECO:0000256" key="3">
    <source>
        <dbReference type="ARBA" id="ARBA00022963"/>
    </source>
</evidence>
<dbReference type="Proteomes" id="UP001652626">
    <property type="component" value="Chromosome 13"/>
</dbReference>
<sequence>MIIKLIIFFLSTLVVTLNLITQRDTPTDFIKIVNDSRYPVGEYDVVTQDGYILKLFHIPGDRSRPVLLMHGVIDSADTFVLRKNTSLAIALANAGHDVWIGNNRGNKYSRRHQYLDPNTDREFWDYSFHEFGYYDLPAIIDFVLDNTGAKSLSAIGHSQGNSIFLVLGATRPEYNERIRVLVSLSPICFLNNLKNSASQILKLLPAITRFLSIIGQEEIFSEDTVSARVFRYICGSKKSYSFCAHEIFFRLAGSDSEELEADFYPAVVAHYPTGTSKKNAVHLSQVGARRTFAEFDYGFRNLDIYNSTVSPEYDLSKVTMKVALLAGLNDNISTIKDVTLLRNKLPNVVEYNVVNHKKFNHIDAVWGRNMHIYLFPSIFNILSKHG</sequence>
<dbReference type="OrthoDB" id="9974421at2759"/>
<evidence type="ECO:0000256" key="5">
    <source>
        <dbReference type="ARBA" id="ARBA00023180"/>
    </source>
</evidence>
<keyword evidence="3 6" id="KW-0442">Lipid degradation</keyword>
<protein>
    <recommendedName>
        <fullName evidence="6">Lipase</fullName>
    </recommendedName>
</protein>
<evidence type="ECO:0000256" key="1">
    <source>
        <dbReference type="ARBA" id="ARBA00010701"/>
    </source>
</evidence>
<dbReference type="InterPro" id="IPR025483">
    <property type="entry name" value="Lipase_euk"/>
</dbReference>